<keyword evidence="2" id="KW-0479">Metal-binding</keyword>
<name>A0A1F7F727_UNCRA</name>
<evidence type="ECO:0000256" key="2">
    <source>
        <dbReference type="ARBA" id="ARBA00022723"/>
    </source>
</evidence>
<dbReference type="GO" id="GO:0051536">
    <property type="term" value="F:iron-sulfur cluster binding"/>
    <property type="evidence" value="ECO:0007669"/>
    <property type="project" value="UniProtKB-KW"/>
</dbReference>
<organism evidence="6 7">
    <name type="scientific">Candidatus Raymondbacteria bacterium RIFOXYD12_FULL_49_13</name>
    <dbReference type="NCBI Taxonomy" id="1817890"/>
    <lineage>
        <taxon>Bacteria</taxon>
        <taxon>Raymondiibacteriota</taxon>
    </lineage>
</organism>
<dbReference type="GO" id="GO:0003824">
    <property type="term" value="F:catalytic activity"/>
    <property type="evidence" value="ECO:0007669"/>
    <property type="project" value="InterPro"/>
</dbReference>
<dbReference type="InterPro" id="IPR007197">
    <property type="entry name" value="rSAM"/>
</dbReference>
<dbReference type="Gene3D" id="3.20.20.70">
    <property type="entry name" value="Aldolase class I"/>
    <property type="match status" value="1"/>
</dbReference>
<protein>
    <recommendedName>
        <fullName evidence="5">Radical SAM core domain-containing protein</fullName>
    </recommendedName>
</protein>
<dbReference type="GO" id="GO:0046872">
    <property type="term" value="F:metal ion binding"/>
    <property type="evidence" value="ECO:0007669"/>
    <property type="project" value="UniProtKB-KW"/>
</dbReference>
<feature type="domain" description="Radical SAM core" evidence="5">
    <location>
        <begin position="35"/>
        <end position="127"/>
    </location>
</feature>
<dbReference type="InterPro" id="IPR058240">
    <property type="entry name" value="rSAM_sf"/>
</dbReference>
<dbReference type="SFLD" id="SFLDS00029">
    <property type="entry name" value="Radical_SAM"/>
    <property type="match status" value="1"/>
</dbReference>
<evidence type="ECO:0000256" key="4">
    <source>
        <dbReference type="ARBA" id="ARBA00023014"/>
    </source>
</evidence>
<dbReference type="Proteomes" id="UP000179243">
    <property type="component" value="Unassembled WGS sequence"/>
</dbReference>
<evidence type="ECO:0000256" key="3">
    <source>
        <dbReference type="ARBA" id="ARBA00023004"/>
    </source>
</evidence>
<reference evidence="6 7" key="1">
    <citation type="journal article" date="2016" name="Nat. Commun.">
        <title>Thousands of microbial genomes shed light on interconnected biogeochemical processes in an aquifer system.</title>
        <authorList>
            <person name="Anantharaman K."/>
            <person name="Brown C.T."/>
            <person name="Hug L.A."/>
            <person name="Sharon I."/>
            <person name="Castelle C.J."/>
            <person name="Probst A.J."/>
            <person name="Thomas B.C."/>
            <person name="Singh A."/>
            <person name="Wilkins M.J."/>
            <person name="Karaoz U."/>
            <person name="Brodie E.L."/>
            <person name="Williams K.H."/>
            <person name="Hubbard S.S."/>
            <person name="Banfield J.F."/>
        </authorList>
    </citation>
    <scope>NUCLEOTIDE SEQUENCE [LARGE SCALE GENOMIC DNA]</scope>
</reference>
<sequence length="352" mass="39645">MKRSAIGLLGKGYTISQERFEEYKKRIPLPLIQLVLTNYCSHGCWYCNQGSPYILDKSSVIDSMGESAYIAEVLKLAGQCTCEYLLFGGEPLDHPSCVNITTALLERGHTVKFQTNGTRVARLDDLAAEHPEWRNRIKFQPSFHIGDYLLKKDGITRITRYIQEYLPRMARCGFKIEMIVVLTPHALKDPQLEQLLDIVLKRVETMDVDFEYRLVEYIGEMNGLQYPAAFTAGETARINYLRQKYQRLLDGKNAEELNQVNNELLLQGMPCFNMTRLIVVDARGNLRRCKTNAGILGQTAMCASDSIAPARCPSPVCTCASMGFGSSLQPHGISLGEYLRELCEESPQPQTA</sequence>
<evidence type="ECO:0000313" key="6">
    <source>
        <dbReference type="EMBL" id="OGK02372.1"/>
    </source>
</evidence>
<evidence type="ECO:0000259" key="5">
    <source>
        <dbReference type="Pfam" id="PF04055"/>
    </source>
</evidence>
<keyword evidence="1" id="KW-0949">S-adenosyl-L-methionine</keyword>
<gene>
    <name evidence="6" type="ORF">A2519_16000</name>
</gene>
<keyword evidence="3" id="KW-0408">Iron</keyword>
<comment type="caution">
    <text evidence="6">The sequence shown here is derived from an EMBL/GenBank/DDBJ whole genome shotgun (WGS) entry which is preliminary data.</text>
</comment>
<keyword evidence="4" id="KW-0411">Iron-sulfur</keyword>
<dbReference type="AlphaFoldDB" id="A0A1F7F727"/>
<evidence type="ECO:0000313" key="7">
    <source>
        <dbReference type="Proteomes" id="UP000179243"/>
    </source>
</evidence>
<dbReference type="Pfam" id="PF04055">
    <property type="entry name" value="Radical_SAM"/>
    <property type="match status" value="1"/>
</dbReference>
<dbReference type="EMBL" id="MFYX01000109">
    <property type="protein sequence ID" value="OGK02372.1"/>
    <property type="molecule type" value="Genomic_DNA"/>
</dbReference>
<proteinExistence type="predicted"/>
<accession>A0A1F7F727</accession>
<evidence type="ECO:0000256" key="1">
    <source>
        <dbReference type="ARBA" id="ARBA00022691"/>
    </source>
</evidence>
<dbReference type="SUPFAM" id="SSF102114">
    <property type="entry name" value="Radical SAM enzymes"/>
    <property type="match status" value="1"/>
</dbReference>
<dbReference type="InterPro" id="IPR013785">
    <property type="entry name" value="Aldolase_TIM"/>
</dbReference>